<dbReference type="AlphaFoldDB" id="A0AAC9N5H8"/>
<evidence type="ECO:0000259" key="4">
    <source>
        <dbReference type="SMART" id="SM00893"/>
    </source>
</evidence>
<dbReference type="SUPFAM" id="SSF52402">
    <property type="entry name" value="Adenine nucleotide alpha hydrolases-like"/>
    <property type="match status" value="1"/>
</dbReference>
<dbReference type="InterPro" id="IPR014729">
    <property type="entry name" value="Rossmann-like_a/b/a_fold"/>
</dbReference>
<evidence type="ECO:0000313" key="6">
    <source>
        <dbReference type="Proteomes" id="UP000175968"/>
    </source>
</evidence>
<dbReference type="GO" id="GO:0033539">
    <property type="term" value="P:fatty acid beta-oxidation using acyl-CoA dehydrogenase"/>
    <property type="evidence" value="ECO:0007669"/>
    <property type="project" value="TreeGrafter"/>
</dbReference>
<keyword evidence="3" id="KW-0285">Flavoprotein</keyword>
<dbReference type="RefSeq" id="WP_035636496.1">
    <property type="nucleotide sequence ID" value="NZ_CP017479.1"/>
</dbReference>
<dbReference type="InterPro" id="IPR029035">
    <property type="entry name" value="DHS-like_NAD/FAD-binding_dom"/>
</dbReference>
<dbReference type="GO" id="GO:0050660">
    <property type="term" value="F:flavin adenine dinucleotide binding"/>
    <property type="evidence" value="ECO:0007669"/>
    <property type="project" value="InterPro"/>
</dbReference>
<organism evidence="5 6">
    <name type="scientific">Flavobacterium gilvum</name>
    <dbReference type="NCBI Taxonomy" id="1492737"/>
    <lineage>
        <taxon>Bacteria</taxon>
        <taxon>Pseudomonadati</taxon>
        <taxon>Bacteroidota</taxon>
        <taxon>Flavobacteriia</taxon>
        <taxon>Flavobacteriales</taxon>
        <taxon>Flavobacteriaceae</taxon>
        <taxon>Flavobacterium</taxon>
    </lineage>
</organism>
<evidence type="ECO:0000313" key="5">
    <source>
        <dbReference type="EMBL" id="AOW08369.1"/>
    </source>
</evidence>
<dbReference type="Proteomes" id="UP000175968">
    <property type="component" value="Chromosome"/>
</dbReference>
<dbReference type="PANTHER" id="PTHR43153">
    <property type="entry name" value="ELECTRON TRANSFER FLAVOPROTEIN ALPHA"/>
    <property type="match status" value="1"/>
</dbReference>
<dbReference type="InterPro" id="IPR014730">
    <property type="entry name" value="ETF_a/b_N"/>
</dbReference>
<dbReference type="Gene3D" id="3.40.50.1220">
    <property type="entry name" value="TPP-binding domain"/>
    <property type="match status" value="1"/>
</dbReference>
<comment type="cofactor">
    <cofactor evidence="3">
        <name>FAD</name>
        <dbReference type="ChEBI" id="CHEBI:57692"/>
    </cofactor>
    <text evidence="3">Binds 1 FAD per dimer.</text>
</comment>
<dbReference type="InterPro" id="IPR001308">
    <property type="entry name" value="ETF_a/FixB"/>
</dbReference>
<proteinExistence type="inferred from homology"/>
<keyword evidence="6" id="KW-1185">Reference proteome</keyword>
<dbReference type="EMBL" id="CP017479">
    <property type="protein sequence ID" value="AOW08369.1"/>
    <property type="molecule type" value="Genomic_DNA"/>
</dbReference>
<name>A0AAC9N5H8_9FLAO</name>
<feature type="domain" description="Electron transfer flavoprotein alpha/beta-subunit N-terminal" evidence="4">
    <location>
        <begin position="3"/>
        <end position="188"/>
    </location>
</feature>
<evidence type="ECO:0000256" key="2">
    <source>
        <dbReference type="ARBA" id="ARBA00022982"/>
    </source>
</evidence>
<dbReference type="Gene3D" id="3.40.50.620">
    <property type="entry name" value="HUPs"/>
    <property type="match status" value="1"/>
</dbReference>
<dbReference type="GO" id="GO:0009055">
    <property type="term" value="F:electron transfer activity"/>
    <property type="evidence" value="ECO:0007669"/>
    <property type="project" value="InterPro"/>
</dbReference>
<dbReference type="PANTHER" id="PTHR43153:SF1">
    <property type="entry name" value="ELECTRON TRANSFER FLAVOPROTEIN SUBUNIT ALPHA, MITOCHONDRIAL"/>
    <property type="match status" value="1"/>
</dbReference>
<dbReference type="InterPro" id="IPR014731">
    <property type="entry name" value="ETF_asu_C"/>
</dbReference>
<feature type="binding site" evidence="3">
    <location>
        <begin position="267"/>
        <end position="274"/>
    </location>
    <ligand>
        <name>FAD</name>
        <dbReference type="ChEBI" id="CHEBI:57692"/>
    </ligand>
</feature>
<feature type="binding site" evidence="3">
    <location>
        <position position="211"/>
    </location>
    <ligand>
        <name>FAD</name>
        <dbReference type="ChEBI" id="CHEBI:57692"/>
    </ligand>
</feature>
<dbReference type="PIRSF" id="PIRSF000089">
    <property type="entry name" value="Electra_flavoP_a"/>
    <property type="match status" value="1"/>
</dbReference>
<comment type="similarity">
    <text evidence="1">Belongs to the ETF alpha-subunit/FixB family.</text>
</comment>
<keyword evidence="2" id="KW-0249">Electron transport</keyword>
<sequence>MSILIYAESAEGKLKKVALELASYAKKVAESLGTTVTAVTVNAGNVSELSKYGVDKVLKVNNDKLNSFTAKAYADVIKQAAQKEAAKLVLLSSTTDSIYLAPLVAVALEAGFTSNVVGLPVSTSPFQVKRTAFSNKAFNITEINTDVKVLALAKNTYGIFESTDAINRVSTEEDFNPTIGDADFGVKVASVEKSSGKVSIADADIVVSGGRGLKGPENWGMLEELAGVLGAATACSKPVSDLGWRPHGEHVGQTGKPVATNLYIAIGISGAIQHIAGINSSKVKVVINSDPEAPFFKVADYGVVGDAFEIVPQLTAKLKAFKEHQS</sequence>
<keyword evidence="3" id="KW-0274">FAD</keyword>
<accession>A0AAC9N5H8</accession>
<dbReference type="Pfam" id="PF01012">
    <property type="entry name" value="ETF"/>
    <property type="match status" value="1"/>
</dbReference>
<protein>
    <submittedName>
        <fullName evidence="5">Electron transfer flavoprotein subunit alpha</fullName>
    </submittedName>
</protein>
<gene>
    <name evidence="5" type="ORF">EM308_01975</name>
</gene>
<dbReference type="KEGG" id="fgl:EM308_01975"/>
<dbReference type="Pfam" id="PF00766">
    <property type="entry name" value="ETF_alpha"/>
    <property type="match status" value="1"/>
</dbReference>
<dbReference type="SUPFAM" id="SSF52467">
    <property type="entry name" value="DHS-like NAD/FAD-binding domain"/>
    <property type="match status" value="1"/>
</dbReference>
<evidence type="ECO:0000256" key="1">
    <source>
        <dbReference type="ARBA" id="ARBA00005817"/>
    </source>
</evidence>
<feature type="binding site" evidence="3">
    <location>
        <position position="288"/>
    </location>
    <ligand>
        <name>FAD</name>
        <dbReference type="ChEBI" id="CHEBI:57692"/>
    </ligand>
</feature>
<reference evidence="5 6" key="1">
    <citation type="submission" date="2016-10" db="EMBL/GenBank/DDBJ databases">
        <title>Flavobacterium gilvum sp. nov., isolated from stream water.</title>
        <authorList>
            <person name="Shin S.-K."/>
            <person name="Cho Y.-J."/>
            <person name="Yi H."/>
        </authorList>
    </citation>
    <scope>NUCLEOTIDE SEQUENCE [LARGE SCALE GENOMIC DNA]</scope>
    <source>
        <strain evidence="5 6">EM1308</strain>
    </source>
</reference>
<keyword evidence="2" id="KW-0813">Transport</keyword>
<evidence type="ECO:0000256" key="3">
    <source>
        <dbReference type="PIRSR" id="PIRSR000089-1"/>
    </source>
</evidence>
<dbReference type="SMART" id="SM00893">
    <property type="entry name" value="ETF"/>
    <property type="match status" value="1"/>
</dbReference>